<protein>
    <submittedName>
        <fullName evidence="2">Uncharacterized protein</fullName>
    </submittedName>
</protein>
<evidence type="ECO:0000313" key="2">
    <source>
        <dbReference type="EMBL" id="KAF7828004.1"/>
    </source>
</evidence>
<organism evidence="2 3">
    <name type="scientific">Senna tora</name>
    <dbReference type="NCBI Taxonomy" id="362788"/>
    <lineage>
        <taxon>Eukaryota</taxon>
        <taxon>Viridiplantae</taxon>
        <taxon>Streptophyta</taxon>
        <taxon>Embryophyta</taxon>
        <taxon>Tracheophyta</taxon>
        <taxon>Spermatophyta</taxon>
        <taxon>Magnoliopsida</taxon>
        <taxon>eudicotyledons</taxon>
        <taxon>Gunneridae</taxon>
        <taxon>Pentapetalae</taxon>
        <taxon>rosids</taxon>
        <taxon>fabids</taxon>
        <taxon>Fabales</taxon>
        <taxon>Fabaceae</taxon>
        <taxon>Caesalpinioideae</taxon>
        <taxon>Cassia clade</taxon>
        <taxon>Senna</taxon>
    </lineage>
</organism>
<comment type="caution">
    <text evidence="2">The sequence shown here is derived from an EMBL/GenBank/DDBJ whole genome shotgun (WGS) entry which is preliminary data.</text>
</comment>
<name>A0A834WRV9_9FABA</name>
<accession>A0A834WRV9</accession>
<feature type="region of interest" description="Disordered" evidence="1">
    <location>
        <begin position="633"/>
        <end position="655"/>
    </location>
</feature>
<dbReference type="AlphaFoldDB" id="A0A834WRV9"/>
<keyword evidence="3" id="KW-1185">Reference proteome</keyword>
<dbReference type="InterPro" id="IPR008581">
    <property type="entry name" value="DUF863_pln"/>
</dbReference>
<feature type="region of interest" description="Disordered" evidence="1">
    <location>
        <begin position="154"/>
        <end position="175"/>
    </location>
</feature>
<dbReference type="Pfam" id="PF05904">
    <property type="entry name" value="DUF863"/>
    <property type="match status" value="1"/>
</dbReference>
<feature type="region of interest" description="Disordered" evidence="1">
    <location>
        <begin position="1019"/>
        <end position="1045"/>
    </location>
</feature>
<evidence type="ECO:0000313" key="3">
    <source>
        <dbReference type="Proteomes" id="UP000634136"/>
    </source>
</evidence>
<feature type="compositionally biased region" description="Pro residues" evidence="1">
    <location>
        <begin position="1036"/>
        <end position="1045"/>
    </location>
</feature>
<gene>
    <name evidence="2" type="ORF">G2W53_019168</name>
</gene>
<dbReference type="PANTHER" id="PTHR33167:SF4">
    <property type="entry name" value="TRANSCRIPTION FACTOR, PUTATIVE (DUF863)-RELATED"/>
    <property type="match status" value="1"/>
</dbReference>
<dbReference type="OrthoDB" id="630817at2759"/>
<reference evidence="2" key="1">
    <citation type="submission" date="2020-09" db="EMBL/GenBank/DDBJ databases">
        <title>Genome-Enabled Discovery of Anthraquinone Biosynthesis in Senna tora.</title>
        <authorList>
            <person name="Kang S.-H."/>
            <person name="Pandey R.P."/>
            <person name="Lee C.-M."/>
            <person name="Sim J.-S."/>
            <person name="Jeong J.-T."/>
            <person name="Choi B.-S."/>
            <person name="Jung M."/>
            <person name="Ginzburg D."/>
            <person name="Zhao K."/>
            <person name="Won S.Y."/>
            <person name="Oh T.-J."/>
            <person name="Yu Y."/>
            <person name="Kim N.-H."/>
            <person name="Lee O.R."/>
            <person name="Lee T.-H."/>
            <person name="Bashyal P."/>
            <person name="Kim T.-S."/>
            <person name="Lee W.-H."/>
            <person name="Kawkins C."/>
            <person name="Kim C.-K."/>
            <person name="Kim J.S."/>
            <person name="Ahn B.O."/>
            <person name="Rhee S.Y."/>
            <person name="Sohng J.K."/>
        </authorList>
    </citation>
    <scope>NUCLEOTIDE SEQUENCE</scope>
    <source>
        <tissue evidence="2">Leaf</tissue>
    </source>
</reference>
<dbReference type="PANTHER" id="PTHR33167">
    <property type="entry name" value="TRANSCRIPTION FACTOR, PUTATIVE (DUF863)-RELATED"/>
    <property type="match status" value="1"/>
</dbReference>
<sequence>MGTKVQNLPGYYSMRDLNEESSSCGWPRFYGDKTLTNGQYYSNYMSSTDACSAYDKDLVKRTMLEHEAVFKNQVYELHRLYRKQRDLMDEVKRKEFHRNQMPVESSFSTGHFASQITSEDGQKWHIPGFPMPTSVGARPSISGIEGIHSPLGSAKGNSKQAGLFPSPNGSSSKDVEVLECRPSKVRRKMFDLHLPADAYIDTEESEKFSDEKISGTTIYLPDRDCKLRMEGDVKLVGGTAGKASSQEDTSRCEQSLRSRNGLADLNEPVLVEESNASAYVHHLDHNLNQRETECADLSAQEKSRLFGFPREDSIKSHHGTSVGPRNNGYMENNGSGKWWIPSVLEEAGQAKSNLKPIPQVLKQEKSILSSQTMRDALCKVHEPPSDYLSNRRKVDMWRDKTVYDLEIGERRLEISTNKHPDSVVSPHRSSLFAVTPSSNLVKSLSHSASSWEMGKTSSSQKLMSAQNPSLNAYGALNKSYQSGQSNGILGDSWSNNIDSKYSPGFRCEAPVQNGLYHGFSSGSKEPSVNVSSVSYDYLNHNSNCKVVPDRLINHGSAKYCNGSNCNETRSGKDINLNVMLSSDSSEDIGVMDGEQKHEEHLAVLPWLRAKMAFKNDVQNAGRGITGRELSFSQAASMSEQDETGKGPNGTSVLCSNGVEPRKIEVGDRTSNKKILGVPIFDMPHISPKKESSASASLSVPIPNSSDVKAVERKNRVFDINLPCDAAVIELDKETVSETSADKKGSPKTESNCRNLIDLNLSMSEDEASLITIPSTNIRKVVEIDLEAPPVPEMEEDIIPEEKLLETPSISSQVLQSKDEKPQDELIVHAAEAIVAISSLSCNQVVDVISSPSESPKMADPLGWFANVVSSCTDHLEVKLNSSGNAESSSQGLDYFESMTLNLTETKEEDYMPTPLVPENINLEETGATVLPTRTRRGPARRGRQRRDFQRDILPGLASLSRHEVTEDLQTFGGLMRATGHSWQSGLTRRSSSRNGCGRGRRRLQQLNNIDVGLEDRSLTGWGKTTRRPRRQRCPAGNPPPIQSLT</sequence>
<proteinExistence type="predicted"/>
<evidence type="ECO:0000256" key="1">
    <source>
        <dbReference type="SAM" id="MobiDB-lite"/>
    </source>
</evidence>
<dbReference type="EMBL" id="JAAIUW010000006">
    <property type="protein sequence ID" value="KAF7828004.1"/>
    <property type="molecule type" value="Genomic_DNA"/>
</dbReference>
<feature type="region of interest" description="Disordered" evidence="1">
    <location>
        <begin position="238"/>
        <end position="259"/>
    </location>
</feature>
<dbReference type="Proteomes" id="UP000634136">
    <property type="component" value="Unassembled WGS sequence"/>
</dbReference>